<dbReference type="Pfam" id="PF00155">
    <property type="entry name" value="Aminotran_1_2"/>
    <property type="match status" value="1"/>
</dbReference>
<dbReference type="EC" id="2.6.1.-" evidence="1"/>
<accession>A0A7T7XJV9</accession>
<keyword evidence="1 4" id="KW-0032">Aminotransferase</keyword>
<reference evidence="4" key="1">
    <citation type="submission" date="2021-01" db="EMBL/GenBank/DDBJ databases">
        <title>Description of Breznakiella homolactica.</title>
        <authorList>
            <person name="Song Y."/>
            <person name="Brune A."/>
        </authorList>
    </citation>
    <scope>NUCLEOTIDE SEQUENCE</scope>
    <source>
        <strain evidence="4">RmG30</strain>
    </source>
</reference>
<sequence length="604" mass="68446">MHAIILAAENGSQNDQFPNKPRCMLRIDGKPVIEHTLDALSEAGITKCIIVTGDNKEAIISLLGAAYKNTHIEYVSNDSPSPAGSMYSLFLVKDYLAQDDTILLDGSVIFEHALIADLISCPGKTAAAVAPWESWMDGTAVVLSEDNEISGFIQRVYRNSVKKEIFKSVNIYKFSKEFSADVYIPFLEAYIRTMDGDDDTEQVLRIIGLVDKFHINAFLLNHYVWREIRGTQDRDIAEILFARTSSEKLRLIFQHQGGLWRFPELLDFCYLTNPYFPTREMKEEIKAHFDMLLKDYPSGQAVQTRLGAELFGVSETNIILGNGTVELIKALSRVLGGTIGIIRPTYNEYSENLSKNGYITLRDWVPENFTYTTRDIEKFSGGYDALVLINPDNPSGHYIPRDGLVKLAAYHKKRQKKLIVDESFVDFTDTEKQPSLITQEILDEFPNLIVLRSLGKSYGITGLRLGLLASGDLDILAEVRGYIPKWNINSFGEYFLQCIGRYKKYYRQSCAWIAAERARFKTELEKTALLTVYPSQANFFLCRINGSANTKEFSEYLLQEHNILINGLDGRPGIPEDKFFRLAVRGKSDNDRFCEAVSAYKNKK</sequence>
<dbReference type="Gene3D" id="3.90.1150.10">
    <property type="entry name" value="Aspartate Aminotransferase, domain 1"/>
    <property type="match status" value="1"/>
</dbReference>
<dbReference type="AlphaFoldDB" id="A0A7T7XJV9"/>
<comment type="similarity">
    <text evidence="1">Belongs to the class-I pyridoxal-phosphate-dependent aminotransferase family.</text>
</comment>
<dbReference type="InterPro" id="IPR025877">
    <property type="entry name" value="MobA-like_NTP_Trfase"/>
</dbReference>
<evidence type="ECO:0000256" key="1">
    <source>
        <dbReference type="RuleBase" id="RU000481"/>
    </source>
</evidence>
<dbReference type="InterPro" id="IPR015422">
    <property type="entry name" value="PyrdxlP-dep_Trfase_small"/>
</dbReference>
<feature type="domain" description="MobA-like NTP transferase" evidence="3">
    <location>
        <begin position="3"/>
        <end position="132"/>
    </location>
</feature>
<evidence type="ECO:0000313" key="5">
    <source>
        <dbReference type="Proteomes" id="UP000595917"/>
    </source>
</evidence>
<dbReference type="Proteomes" id="UP000595917">
    <property type="component" value="Chromosome"/>
</dbReference>
<dbReference type="RefSeq" id="WP_215625017.1">
    <property type="nucleotide sequence ID" value="NZ_CP067089.2"/>
</dbReference>
<evidence type="ECO:0000259" key="3">
    <source>
        <dbReference type="Pfam" id="PF12804"/>
    </source>
</evidence>
<dbReference type="GO" id="GO:0016779">
    <property type="term" value="F:nucleotidyltransferase activity"/>
    <property type="evidence" value="ECO:0007669"/>
    <property type="project" value="UniProtKB-ARBA"/>
</dbReference>
<proteinExistence type="inferred from homology"/>
<dbReference type="SUPFAM" id="SSF53383">
    <property type="entry name" value="PLP-dependent transferases"/>
    <property type="match status" value="1"/>
</dbReference>
<dbReference type="SUPFAM" id="SSF53448">
    <property type="entry name" value="Nucleotide-diphospho-sugar transferases"/>
    <property type="match status" value="1"/>
</dbReference>
<dbReference type="CDD" id="cd02523">
    <property type="entry name" value="PC_cytidylyltransferase"/>
    <property type="match status" value="1"/>
</dbReference>
<dbReference type="PROSITE" id="PS00105">
    <property type="entry name" value="AA_TRANSFER_CLASS_1"/>
    <property type="match status" value="1"/>
</dbReference>
<dbReference type="GO" id="GO:0008483">
    <property type="term" value="F:transaminase activity"/>
    <property type="evidence" value="ECO:0007669"/>
    <property type="project" value="UniProtKB-KW"/>
</dbReference>
<keyword evidence="1" id="KW-0808">Transferase</keyword>
<dbReference type="PANTHER" id="PTHR42885">
    <property type="entry name" value="HISTIDINOL-PHOSPHATE AMINOTRANSFERASE-RELATED"/>
    <property type="match status" value="1"/>
</dbReference>
<dbReference type="InterPro" id="IPR004839">
    <property type="entry name" value="Aminotransferase_I/II_large"/>
</dbReference>
<dbReference type="GO" id="GO:0030170">
    <property type="term" value="F:pyridoxal phosphate binding"/>
    <property type="evidence" value="ECO:0007669"/>
    <property type="project" value="InterPro"/>
</dbReference>
<dbReference type="KEGG" id="bhc:JFL75_12230"/>
<name>A0A7T7XJV9_9SPIR</name>
<dbReference type="InterPro" id="IPR015421">
    <property type="entry name" value="PyrdxlP-dep_Trfase_major"/>
</dbReference>
<organism evidence="4 5">
    <name type="scientific">Breznakiella homolactica</name>
    <dbReference type="NCBI Taxonomy" id="2798577"/>
    <lineage>
        <taxon>Bacteria</taxon>
        <taxon>Pseudomonadati</taxon>
        <taxon>Spirochaetota</taxon>
        <taxon>Spirochaetia</taxon>
        <taxon>Spirochaetales</taxon>
        <taxon>Breznakiellaceae</taxon>
        <taxon>Breznakiella</taxon>
    </lineage>
</organism>
<dbReference type="InterPro" id="IPR015424">
    <property type="entry name" value="PyrdxlP-dep_Trfase"/>
</dbReference>
<dbReference type="CDD" id="cd00609">
    <property type="entry name" value="AAT_like"/>
    <property type="match status" value="1"/>
</dbReference>
<dbReference type="InterPro" id="IPR004838">
    <property type="entry name" value="NHTrfase_class1_PyrdxlP-BS"/>
</dbReference>
<protein>
    <recommendedName>
        <fullName evidence="1">Aminotransferase</fullName>
        <ecNumber evidence="1">2.6.1.-</ecNumber>
    </recommendedName>
</protein>
<dbReference type="Gene3D" id="3.90.550.10">
    <property type="entry name" value="Spore Coat Polysaccharide Biosynthesis Protein SpsA, Chain A"/>
    <property type="match status" value="1"/>
</dbReference>
<feature type="domain" description="Aminotransferase class I/classII large" evidence="2">
    <location>
        <begin position="305"/>
        <end position="596"/>
    </location>
</feature>
<dbReference type="InterPro" id="IPR029044">
    <property type="entry name" value="Nucleotide-diphossugar_trans"/>
</dbReference>
<evidence type="ECO:0000259" key="2">
    <source>
        <dbReference type="Pfam" id="PF00155"/>
    </source>
</evidence>
<comment type="cofactor">
    <cofactor evidence="1">
        <name>pyridoxal 5'-phosphate</name>
        <dbReference type="ChEBI" id="CHEBI:597326"/>
    </cofactor>
</comment>
<dbReference type="Gene3D" id="3.40.640.10">
    <property type="entry name" value="Type I PLP-dependent aspartate aminotransferase-like (Major domain)"/>
    <property type="match status" value="1"/>
</dbReference>
<dbReference type="EMBL" id="CP067089">
    <property type="protein sequence ID" value="QQO07711.1"/>
    <property type="molecule type" value="Genomic_DNA"/>
</dbReference>
<dbReference type="Pfam" id="PF12804">
    <property type="entry name" value="NTP_transf_3"/>
    <property type="match status" value="1"/>
</dbReference>
<gene>
    <name evidence="4" type="ORF">JFL75_12230</name>
</gene>
<keyword evidence="5" id="KW-1185">Reference proteome</keyword>
<evidence type="ECO:0000313" key="4">
    <source>
        <dbReference type="EMBL" id="QQO07711.1"/>
    </source>
</evidence>